<dbReference type="GO" id="GO:0006508">
    <property type="term" value="P:proteolysis"/>
    <property type="evidence" value="ECO:0007669"/>
    <property type="project" value="UniProtKB-KW"/>
</dbReference>
<gene>
    <name evidence="9" type="ORF">C7H19_19495</name>
</gene>
<dbReference type="SUPFAM" id="SSF143081">
    <property type="entry name" value="BB1717-like"/>
    <property type="match status" value="1"/>
</dbReference>
<protein>
    <recommendedName>
        <fullName evidence="8">Abasic site processing protein</fullName>
        <ecNumber evidence="8">3.4.-.-</ecNumber>
    </recommendedName>
</protein>
<keyword evidence="2 8" id="KW-0645">Protease</keyword>
<dbReference type="InterPro" id="IPR036590">
    <property type="entry name" value="SRAP-like"/>
</dbReference>
<evidence type="ECO:0000256" key="3">
    <source>
        <dbReference type="ARBA" id="ARBA00022763"/>
    </source>
</evidence>
<comment type="caution">
    <text evidence="9">The sequence shown here is derived from an EMBL/GenBank/DDBJ whole genome shotgun (WGS) entry which is preliminary data.</text>
</comment>
<keyword evidence="7" id="KW-0456">Lyase</keyword>
<keyword evidence="10" id="KW-1185">Reference proteome</keyword>
<dbReference type="GO" id="GO:0016829">
    <property type="term" value="F:lyase activity"/>
    <property type="evidence" value="ECO:0007669"/>
    <property type="project" value="UniProtKB-KW"/>
</dbReference>
<dbReference type="Proteomes" id="UP000239001">
    <property type="component" value="Unassembled WGS sequence"/>
</dbReference>
<keyword evidence="5" id="KW-0190">Covalent protein-DNA linkage</keyword>
<comment type="similarity">
    <text evidence="1 8">Belongs to the SOS response-associated peptidase family.</text>
</comment>
<proteinExistence type="inferred from homology"/>
<reference evidence="9 10" key="1">
    <citation type="submission" date="2018-03" db="EMBL/GenBank/DDBJ databases">
        <title>The ancient ancestry and fast evolution of plastids.</title>
        <authorList>
            <person name="Moore K.R."/>
            <person name="Magnabosco C."/>
            <person name="Momper L."/>
            <person name="Gold D.A."/>
            <person name="Bosak T."/>
            <person name="Fournier G.P."/>
        </authorList>
    </citation>
    <scope>NUCLEOTIDE SEQUENCE [LARGE SCALE GENOMIC DNA]</scope>
    <source>
        <strain evidence="9 10">CCALA 016</strain>
    </source>
</reference>
<dbReference type="PANTHER" id="PTHR13604">
    <property type="entry name" value="DC12-RELATED"/>
    <property type="match status" value="1"/>
</dbReference>
<evidence type="ECO:0000256" key="7">
    <source>
        <dbReference type="ARBA" id="ARBA00023239"/>
    </source>
</evidence>
<evidence type="ECO:0000256" key="4">
    <source>
        <dbReference type="ARBA" id="ARBA00022801"/>
    </source>
</evidence>
<reference evidence="9 10" key="2">
    <citation type="submission" date="2018-03" db="EMBL/GenBank/DDBJ databases">
        <authorList>
            <person name="Keele B.F."/>
        </authorList>
    </citation>
    <scope>NUCLEOTIDE SEQUENCE [LARGE SCALE GENOMIC DNA]</scope>
    <source>
        <strain evidence="9 10">CCALA 016</strain>
    </source>
</reference>
<keyword evidence="4 8" id="KW-0378">Hydrolase</keyword>
<dbReference type="Gene3D" id="3.90.1680.10">
    <property type="entry name" value="SOS response associated peptidase-like"/>
    <property type="match status" value="1"/>
</dbReference>
<dbReference type="OrthoDB" id="9782620at2"/>
<evidence type="ECO:0000313" key="9">
    <source>
        <dbReference type="EMBL" id="PSF33907.1"/>
    </source>
</evidence>
<name>A0A2T1LTK8_9CHRO</name>
<evidence type="ECO:0000313" key="10">
    <source>
        <dbReference type="Proteomes" id="UP000239001"/>
    </source>
</evidence>
<sequence>MCGRFTLTQSSEAIVKSFDLSEVPELTPRYNIAPSQSIAVIIRERESEGNRLKCMRWGLIPSWAKDPKIGYKLINARTQTLAEKPSFRNAFKHRRCLIVADGFYEWQKREKYKQPYYIHLEDRQPFAFAGLWETWQPKEGETITSCTIITTEANALMQPIHDRMPVILTSDAYEQWLDPTLSQSESLLSMLKSYTSESMIATPVSQIVNNPANDRLECVEPIELN</sequence>
<dbReference type="InterPro" id="IPR003738">
    <property type="entry name" value="SRAP"/>
</dbReference>
<evidence type="ECO:0000256" key="8">
    <source>
        <dbReference type="RuleBase" id="RU364100"/>
    </source>
</evidence>
<dbReference type="GO" id="GO:0106300">
    <property type="term" value="P:protein-DNA covalent cross-linking repair"/>
    <property type="evidence" value="ECO:0007669"/>
    <property type="project" value="InterPro"/>
</dbReference>
<dbReference type="EC" id="3.4.-.-" evidence="8"/>
<keyword evidence="6" id="KW-0238">DNA-binding</keyword>
<accession>A0A2T1LTK8</accession>
<evidence type="ECO:0000256" key="2">
    <source>
        <dbReference type="ARBA" id="ARBA00022670"/>
    </source>
</evidence>
<evidence type="ECO:0000256" key="6">
    <source>
        <dbReference type="ARBA" id="ARBA00023125"/>
    </source>
</evidence>
<dbReference type="Pfam" id="PF02586">
    <property type="entry name" value="SRAP"/>
    <property type="match status" value="1"/>
</dbReference>
<dbReference type="RefSeq" id="WP_106458593.1">
    <property type="nucleotide sequence ID" value="NZ_PXOH01000028.1"/>
</dbReference>
<dbReference type="EMBL" id="PXOH01000028">
    <property type="protein sequence ID" value="PSF33907.1"/>
    <property type="molecule type" value="Genomic_DNA"/>
</dbReference>
<evidence type="ECO:0000256" key="5">
    <source>
        <dbReference type="ARBA" id="ARBA00023124"/>
    </source>
</evidence>
<keyword evidence="3" id="KW-0227">DNA damage</keyword>
<dbReference type="PANTHER" id="PTHR13604:SF0">
    <property type="entry name" value="ABASIC SITE PROCESSING PROTEIN HMCES"/>
    <property type="match status" value="1"/>
</dbReference>
<evidence type="ECO:0000256" key="1">
    <source>
        <dbReference type="ARBA" id="ARBA00008136"/>
    </source>
</evidence>
<organism evidence="9 10">
    <name type="scientific">Aphanothece hegewaldii CCALA 016</name>
    <dbReference type="NCBI Taxonomy" id="2107694"/>
    <lineage>
        <taxon>Bacteria</taxon>
        <taxon>Bacillati</taxon>
        <taxon>Cyanobacteriota</taxon>
        <taxon>Cyanophyceae</taxon>
        <taxon>Oscillatoriophycideae</taxon>
        <taxon>Chroococcales</taxon>
        <taxon>Aphanothecaceae</taxon>
        <taxon>Aphanothece</taxon>
    </lineage>
</organism>
<dbReference type="GO" id="GO:0008233">
    <property type="term" value="F:peptidase activity"/>
    <property type="evidence" value="ECO:0007669"/>
    <property type="project" value="UniProtKB-KW"/>
</dbReference>
<dbReference type="GO" id="GO:0003697">
    <property type="term" value="F:single-stranded DNA binding"/>
    <property type="evidence" value="ECO:0007669"/>
    <property type="project" value="InterPro"/>
</dbReference>
<dbReference type="AlphaFoldDB" id="A0A2T1LTK8"/>